<name>A0A650F371_9HELI</name>
<dbReference type="EMBL" id="MN577568">
    <property type="protein sequence ID" value="QGT50305.1"/>
    <property type="molecule type" value="Genomic_DNA"/>
</dbReference>
<dbReference type="Pfam" id="PF00437">
    <property type="entry name" value="T2SSE"/>
    <property type="match status" value="1"/>
</dbReference>
<dbReference type="GO" id="GO:0016887">
    <property type="term" value="F:ATP hydrolysis activity"/>
    <property type="evidence" value="ECO:0007669"/>
    <property type="project" value="TreeGrafter"/>
</dbReference>
<protein>
    <submittedName>
        <fullName evidence="5">General secretion pathway protein GspE</fullName>
    </submittedName>
</protein>
<dbReference type="SUPFAM" id="SSF52540">
    <property type="entry name" value="P-loop containing nucleoside triphosphate hydrolases"/>
    <property type="match status" value="1"/>
</dbReference>
<keyword evidence="2" id="KW-0547">Nucleotide-binding</keyword>
<dbReference type="GO" id="GO:0005524">
    <property type="term" value="F:ATP binding"/>
    <property type="evidence" value="ECO:0007669"/>
    <property type="project" value="UniProtKB-KW"/>
</dbReference>
<evidence type="ECO:0000256" key="1">
    <source>
        <dbReference type="ARBA" id="ARBA00006611"/>
    </source>
</evidence>
<evidence type="ECO:0000313" key="5">
    <source>
        <dbReference type="EMBL" id="QGT50305.1"/>
    </source>
</evidence>
<proteinExistence type="inferred from homology"/>
<dbReference type="InterPro" id="IPR003593">
    <property type="entry name" value="AAA+_ATPase"/>
</dbReference>
<dbReference type="PANTHER" id="PTHR30258">
    <property type="entry name" value="TYPE II SECRETION SYSTEM PROTEIN GSPE-RELATED"/>
    <property type="match status" value="1"/>
</dbReference>
<sequence>MTEMPFVNLSEQILSLECKNALAYKFIHKMGCLIFAIHPQEQKLHIALIDESCALGIIKSHIRSLFPDFHMCFFLAKEEDFRLLSEQIHTHERFCSLVDALKAEHRRPNALKNDDKNDMSVAKLLDFILEICIQERASDIHFESSADGAKVRIRVDGLMKERFCLENDIFKSLSSRLKLECALDINQNRKSQDGRFTRVLIQKEFDFRLSSMPAFGGESLVIRILDKNAQRLELDSLGFDTISLKRIKESIALPYGIIFLTGPTGSGKSTTLYAMLESIKSPSKKIITLEDPIEYQIDLVTQVLVNEKYDFGFNQALRALLRQDPDVIMIGEIRDEDTLQTAIKASLTGHLVLATLHANDSLGAIDRLLEMGAQDYLLASTLNAIISQRLARALCPHCKMPISPQEVFENLYQSDKKDEIKALERFKNGTFFAPKGCVHCDMQGYNGRLLIAECLSNSPDLKTYIKDVSQRESLQHLLLNPTQEGGFISMFQNAFQHFAQGETSLEEIYRVCKV</sequence>
<reference evidence="5" key="1">
    <citation type="journal article" date="2020" name="J. ISSAAS">
        <title>Lactobacilli and other gastrointestinal microbiota of Peromyscus leucopus, reservoir host for agents of Lyme disease and other zoonoses in North America.</title>
        <authorList>
            <person name="Milovic A."/>
            <person name="Bassam K."/>
            <person name="Shao H."/>
            <person name="Chatzistamou I."/>
            <person name="Tufts D.M."/>
            <person name="Diuk-Wasser M."/>
            <person name="Barbour A.G."/>
        </authorList>
    </citation>
    <scope>NUCLEOTIDE SEQUENCE</scope>
    <source>
        <strain evidence="5">LL4</strain>
    </source>
</reference>
<feature type="domain" description="Bacterial type II secretion system protein E" evidence="4">
    <location>
        <begin position="321"/>
        <end position="335"/>
    </location>
</feature>
<comment type="similarity">
    <text evidence="1">Belongs to the GSP E family.</text>
</comment>
<evidence type="ECO:0000256" key="2">
    <source>
        <dbReference type="ARBA" id="ARBA00022741"/>
    </source>
</evidence>
<accession>A0A650F371</accession>
<dbReference type="AlphaFoldDB" id="A0A650F371"/>
<keyword evidence="3" id="KW-0067">ATP-binding</keyword>
<organism evidence="5">
    <name type="scientific">uncultured Helicobacter sp</name>
    <dbReference type="NCBI Taxonomy" id="175537"/>
    <lineage>
        <taxon>Bacteria</taxon>
        <taxon>Pseudomonadati</taxon>
        <taxon>Campylobacterota</taxon>
        <taxon>Epsilonproteobacteria</taxon>
        <taxon>Campylobacterales</taxon>
        <taxon>Helicobacteraceae</taxon>
        <taxon>Helicobacter</taxon>
        <taxon>environmental samples</taxon>
    </lineage>
</organism>
<dbReference type="Gene3D" id="3.40.50.300">
    <property type="entry name" value="P-loop containing nucleotide triphosphate hydrolases"/>
    <property type="match status" value="1"/>
</dbReference>
<dbReference type="InterPro" id="IPR001482">
    <property type="entry name" value="T2SS/T4SS_dom"/>
</dbReference>
<dbReference type="Gene3D" id="3.30.450.90">
    <property type="match status" value="1"/>
</dbReference>
<gene>
    <name evidence="5" type="primary">ctsE</name>
    <name evidence="5" type="ORF">Helico6505_1370</name>
</gene>
<dbReference type="InterPro" id="IPR027417">
    <property type="entry name" value="P-loop_NTPase"/>
</dbReference>
<evidence type="ECO:0000259" key="4">
    <source>
        <dbReference type="PROSITE" id="PS00662"/>
    </source>
</evidence>
<dbReference type="GO" id="GO:0005886">
    <property type="term" value="C:plasma membrane"/>
    <property type="evidence" value="ECO:0007669"/>
    <property type="project" value="TreeGrafter"/>
</dbReference>
<dbReference type="SMART" id="SM00382">
    <property type="entry name" value="AAA"/>
    <property type="match status" value="1"/>
</dbReference>
<dbReference type="PROSITE" id="PS00662">
    <property type="entry name" value="T2SP_E"/>
    <property type="match status" value="1"/>
</dbReference>
<dbReference type="CDD" id="cd01129">
    <property type="entry name" value="PulE-GspE-like"/>
    <property type="match status" value="1"/>
</dbReference>
<dbReference type="PANTHER" id="PTHR30258:SF2">
    <property type="entry name" value="COMG OPERON PROTEIN 1"/>
    <property type="match status" value="1"/>
</dbReference>
<evidence type="ECO:0000256" key="3">
    <source>
        <dbReference type="ARBA" id="ARBA00022840"/>
    </source>
</evidence>